<name>A0ABT1F9P8_9GAMM</name>
<evidence type="ECO:0000259" key="4">
    <source>
        <dbReference type="Pfam" id="PF02678"/>
    </source>
</evidence>
<dbReference type="Pfam" id="PF05726">
    <property type="entry name" value="Pirin_C"/>
    <property type="match status" value="1"/>
</dbReference>
<protein>
    <submittedName>
        <fullName evidence="6">Pirin family protein</fullName>
    </submittedName>
</protein>
<gene>
    <name evidence="6" type="ORF">NC595_03000</name>
</gene>
<organism evidence="6 7">
    <name type="scientific">Dyella lutea</name>
    <dbReference type="NCBI Taxonomy" id="2950441"/>
    <lineage>
        <taxon>Bacteria</taxon>
        <taxon>Pseudomonadati</taxon>
        <taxon>Pseudomonadota</taxon>
        <taxon>Gammaproteobacteria</taxon>
        <taxon>Lysobacterales</taxon>
        <taxon>Rhodanobacteraceae</taxon>
        <taxon>Dyella</taxon>
    </lineage>
</organism>
<accession>A0ABT1F9P8</accession>
<dbReference type="InterPro" id="IPR003829">
    <property type="entry name" value="Pirin_N_dom"/>
</dbReference>
<dbReference type="InterPro" id="IPR011051">
    <property type="entry name" value="RmlC_Cupin_sf"/>
</dbReference>
<evidence type="ECO:0000256" key="2">
    <source>
        <dbReference type="RuleBase" id="RU003457"/>
    </source>
</evidence>
<sequence length="291" mass="30935">MSDTPPPRDQVFSRPLRPRVHPAGAGGRLRQFRHDAFDRDMSPLLVVDHVQSAGPDSQPAPHAGLSVATLLFEHAQGAIETEDSTGAHQTIRPGDLHWTFAGRGLVRRASAGDDTLSLDALQLLVNSPAALKQQAPASFHLAAADVPQLVLPGTRMRLLAGRFGEQVSPLELVLPQPMLILDGRIDGGASFPLELPAGWNAWCYAVSGELAVAADGAATRALPATTAVIATATSDDVVLRILGVGTRSHLVVVAGMAIHEPLVQHGPFVMNTRQDVMRVVRDYEAGRLGQL</sequence>
<dbReference type="Proteomes" id="UP001204615">
    <property type="component" value="Unassembled WGS sequence"/>
</dbReference>
<feature type="region of interest" description="Disordered" evidence="3">
    <location>
        <begin position="1"/>
        <end position="26"/>
    </location>
</feature>
<dbReference type="PIRSF" id="PIRSF006232">
    <property type="entry name" value="Pirin"/>
    <property type="match status" value="1"/>
</dbReference>
<dbReference type="PANTHER" id="PTHR13903:SF8">
    <property type="entry name" value="PIRIN"/>
    <property type="match status" value="1"/>
</dbReference>
<dbReference type="RefSeq" id="WP_253564790.1">
    <property type="nucleotide sequence ID" value="NZ_JAMZEK010000001.1"/>
</dbReference>
<dbReference type="Gene3D" id="2.60.120.10">
    <property type="entry name" value="Jelly Rolls"/>
    <property type="match status" value="2"/>
</dbReference>
<dbReference type="Pfam" id="PF02678">
    <property type="entry name" value="Pirin"/>
    <property type="match status" value="1"/>
</dbReference>
<dbReference type="SUPFAM" id="SSF51182">
    <property type="entry name" value="RmlC-like cupins"/>
    <property type="match status" value="1"/>
</dbReference>
<dbReference type="InterPro" id="IPR008778">
    <property type="entry name" value="Pirin_C_dom"/>
</dbReference>
<dbReference type="PANTHER" id="PTHR13903">
    <property type="entry name" value="PIRIN-RELATED"/>
    <property type="match status" value="1"/>
</dbReference>
<evidence type="ECO:0000313" key="7">
    <source>
        <dbReference type="Proteomes" id="UP001204615"/>
    </source>
</evidence>
<dbReference type="InterPro" id="IPR014710">
    <property type="entry name" value="RmlC-like_jellyroll"/>
</dbReference>
<keyword evidence="7" id="KW-1185">Reference proteome</keyword>
<evidence type="ECO:0000256" key="1">
    <source>
        <dbReference type="ARBA" id="ARBA00008416"/>
    </source>
</evidence>
<dbReference type="InterPro" id="IPR012093">
    <property type="entry name" value="Pirin"/>
</dbReference>
<proteinExistence type="inferred from homology"/>
<dbReference type="EMBL" id="JAMZEK010000001">
    <property type="protein sequence ID" value="MCP1373022.1"/>
    <property type="molecule type" value="Genomic_DNA"/>
</dbReference>
<comment type="caution">
    <text evidence="6">The sequence shown here is derived from an EMBL/GenBank/DDBJ whole genome shotgun (WGS) entry which is preliminary data.</text>
</comment>
<dbReference type="CDD" id="cd02247">
    <property type="entry name" value="cupin_pirin_C"/>
    <property type="match status" value="1"/>
</dbReference>
<evidence type="ECO:0000256" key="3">
    <source>
        <dbReference type="SAM" id="MobiDB-lite"/>
    </source>
</evidence>
<reference evidence="6 7" key="1">
    <citation type="submission" date="2022-06" db="EMBL/GenBank/DDBJ databases">
        <title>Dyella sp. Sa strain:Sa Genome sequencing.</title>
        <authorList>
            <person name="Park S."/>
        </authorList>
    </citation>
    <scope>NUCLEOTIDE SEQUENCE [LARGE SCALE GENOMIC DNA]</scope>
    <source>
        <strain evidence="6 7">Sa</strain>
    </source>
</reference>
<evidence type="ECO:0000313" key="6">
    <source>
        <dbReference type="EMBL" id="MCP1373022.1"/>
    </source>
</evidence>
<feature type="domain" description="Pirin N-terminal" evidence="4">
    <location>
        <begin position="50"/>
        <end position="123"/>
    </location>
</feature>
<comment type="similarity">
    <text evidence="1 2">Belongs to the pirin family.</text>
</comment>
<feature type="domain" description="Pirin C-terminal" evidence="5">
    <location>
        <begin position="181"/>
        <end position="288"/>
    </location>
</feature>
<evidence type="ECO:0000259" key="5">
    <source>
        <dbReference type="Pfam" id="PF05726"/>
    </source>
</evidence>